<comment type="caution">
    <text evidence="3">The sequence shown here is derived from an EMBL/GenBank/DDBJ whole genome shotgun (WGS) entry which is preliminary data.</text>
</comment>
<proteinExistence type="inferred from homology"/>
<comment type="similarity">
    <text evidence="1">Belongs to the UPF0332 family.</text>
</comment>
<organism evidence="3 4">
    <name type="scientific">candidate division WOR-1 bacterium RIFOXYB2_FULL_36_35</name>
    <dbReference type="NCBI Taxonomy" id="1802578"/>
    <lineage>
        <taxon>Bacteria</taxon>
        <taxon>Bacillati</taxon>
        <taxon>Saganbacteria</taxon>
    </lineage>
</organism>
<reference evidence="3 4" key="1">
    <citation type="journal article" date="2016" name="Nat. Commun.">
        <title>Thousands of microbial genomes shed light on interconnected biogeochemical processes in an aquifer system.</title>
        <authorList>
            <person name="Anantharaman K."/>
            <person name="Brown C.T."/>
            <person name="Hug L.A."/>
            <person name="Sharon I."/>
            <person name="Castelle C.J."/>
            <person name="Probst A.J."/>
            <person name="Thomas B.C."/>
            <person name="Singh A."/>
            <person name="Wilkins M.J."/>
            <person name="Karaoz U."/>
            <person name="Brodie E.L."/>
            <person name="Williams K.H."/>
            <person name="Hubbard S.S."/>
            <person name="Banfield J.F."/>
        </authorList>
    </citation>
    <scope>NUCLEOTIDE SEQUENCE [LARGE SCALE GENOMIC DNA]</scope>
</reference>
<sequence length="120" mass="13603">MIEKSERALEDAKALLDIGSYGASASRSYYAVFHILQSVLLTKNLSFSKHSGVIGGFSKSFIKEGVFPSDFANKIKKLWKNREIGDYDYEKKVSRDDAVKCIDDASLILDSIKKYIERRK</sequence>
<dbReference type="InterPro" id="IPR007842">
    <property type="entry name" value="HEPN_dom"/>
</dbReference>
<evidence type="ECO:0000313" key="4">
    <source>
        <dbReference type="Proteomes" id="UP000177905"/>
    </source>
</evidence>
<evidence type="ECO:0000313" key="3">
    <source>
        <dbReference type="EMBL" id="OGC14198.1"/>
    </source>
</evidence>
<dbReference type="Proteomes" id="UP000177905">
    <property type="component" value="Unassembled WGS sequence"/>
</dbReference>
<gene>
    <name evidence="3" type="ORF">A2290_00710</name>
</gene>
<dbReference type="EMBL" id="MEUA01000040">
    <property type="protein sequence ID" value="OGC14198.1"/>
    <property type="molecule type" value="Genomic_DNA"/>
</dbReference>
<dbReference type="PANTHER" id="PTHR36565">
    <property type="entry name" value="UPF0332 PROTEIN TM_1000"/>
    <property type="match status" value="1"/>
</dbReference>
<evidence type="ECO:0000256" key="1">
    <source>
        <dbReference type="ARBA" id="ARBA00038248"/>
    </source>
</evidence>
<dbReference type="Gene3D" id="1.20.120.330">
    <property type="entry name" value="Nucleotidyltransferases domain 2"/>
    <property type="match status" value="1"/>
</dbReference>
<evidence type="ECO:0000259" key="2">
    <source>
        <dbReference type="Pfam" id="PF05168"/>
    </source>
</evidence>
<feature type="domain" description="HEPN" evidence="2">
    <location>
        <begin position="2"/>
        <end position="114"/>
    </location>
</feature>
<dbReference type="Pfam" id="PF05168">
    <property type="entry name" value="HEPN"/>
    <property type="match status" value="1"/>
</dbReference>
<name>A0A1F4S191_UNCSA</name>
<protein>
    <recommendedName>
        <fullName evidence="2">HEPN domain-containing protein</fullName>
    </recommendedName>
</protein>
<dbReference type="AlphaFoldDB" id="A0A1F4S191"/>
<dbReference type="PANTHER" id="PTHR36565:SF1">
    <property type="entry name" value="UPF0332 PROTEIN TM_1000"/>
    <property type="match status" value="1"/>
</dbReference>
<accession>A0A1F4S191</accession>
<dbReference type="InterPro" id="IPR052226">
    <property type="entry name" value="UPF0332_toxin"/>
</dbReference>